<organism evidence="11 12">
    <name type="scientific">Lichenifustis flavocetrariae</name>
    <dbReference type="NCBI Taxonomy" id="2949735"/>
    <lineage>
        <taxon>Bacteria</taxon>
        <taxon>Pseudomonadati</taxon>
        <taxon>Pseudomonadota</taxon>
        <taxon>Alphaproteobacteria</taxon>
        <taxon>Hyphomicrobiales</taxon>
        <taxon>Lichenihabitantaceae</taxon>
        <taxon>Lichenifustis</taxon>
    </lineage>
</organism>
<keyword evidence="12" id="KW-1185">Reference proteome</keyword>
<evidence type="ECO:0000256" key="8">
    <source>
        <dbReference type="ARBA" id="ARBA00023316"/>
    </source>
</evidence>
<keyword evidence="8 9" id="KW-0961">Cell wall biogenesis/degradation</keyword>
<evidence type="ECO:0000256" key="6">
    <source>
        <dbReference type="ARBA" id="ARBA00022960"/>
    </source>
</evidence>
<reference evidence="11" key="1">
    <citation type="submission" date="2022-05" db="EMBL/GenBank/DDBJ databases">
        <authorList>
            <person name="Pankratov T."/>
        </authorList>
    </citation>
    <scope>NUCLEOTIDE SEQUENCE</scope>
    <source>
        <strain evidence="11">BP6-180914</strain>
    </source>
</reference>
<dbReference type="GO" id="GO:0016757">
    <property type="term" value="F:glycosyltransferase activity"/>
    <property type="evidence" value="ECO:0007669"/>
    <property type="project" value="UniProtKB-KW"/>
</dbReference>
<dbReference type="SUPFAM" id="SSF141523">
    <property type="entry name" value="L,D-transpeptidase catalytic domain-like"/>
    <property type="match status" value="1"/>
</dbReference>
<keyword evidence="4" id="KW-0808">Transferase</keyword>
<dbReference type="GO" id="GO:0071555">
    <property type="term" value="P:cell wall organization"/>
    <property type="evidence" value="ECO:0007669"/>
    <property type="project" value="UniProtKB-UniRule"/>
</dbReference>
<evidence type="ECO:0000256" key="7">
    <source>
        <dbReference type="ARBA" id="ARBA00022984"/>
    </source>
</evidence>
<dbReference type="FunFam" id="2.40.440.10:FF:000002">
    <property type="entry name" value="L,D-transpeptidase ErfK/SrfK"/>
    <property type="match status" value="1"/>
</dbReference>
<evidence type="ECO:0000256" key="3">
    <source>
        <dbReference type="ARBA" id="ARBA00022676"/>
    </source>
</evidence>
<comment type="caution">
    <text evidence="11">The sequence shown here is derived from an EMBL/GenBank/DDBJ whole genome shotgun (WGS) entry which is preliminary data.</text>
</comment>
<dbReference type="CDD" id="cd16913">
    <property type="entry name" value="YkuD_like"/>
    <property type="match status" value="1"/>
</dbReference>
<dbReference type="GO" id="GO:0071972">
    <property type="term" value="F:peptidoglycan L,D-transpeptidase activity"/>
    <property type="evidence" value="ECO:0007669"/>
    <property type="project" value="TreeGrafter"/>
</dbReference>
<dbReference type="AlphaFoldDB" id="A0AA41Z2S2"/>
<dbReference type="PANTHER" id="PTHR30582">
    <property type="entry name" value="L,D-TRANSPEPTIDASE"/>
    <property type="match status" value="1"/>
</dbReference>
<evidence type="ECO:0000256" key="1">
    <source>
        <dbReference type="ARBA" id="ARBA00004752"/>
    </source>
</evidence>
<evidence type="ECO:0000313" key="11">
    <source>
        <dbReference type="EMBL" id="MCW6509458.1"/>
    </source>
</evidence>
<evidence type="ECO:0000256" key="2">
    <source>
        <dbReference type="ARBA" id="ARBA00005992"/>
    </source>
</evidence>
<feature type="domain" description="L,D-TPase catalytic" evidence="10">
    <location>
        <begin position="53"/>
        <end position="183"/>
    </location>
</feature>
<protein>
    <submittedName>
        <fullName evidence="11">L,D-transpeptidase</fullName>
    </submittedName>
</protein>
<dbReference type="PROSITE" id="PS52029">
    <property type="entry name" value="LD_TPASE"/>
    <property type="match status" value="1"/>
</dbReference>
<dbReference type="Proteomes" id="UP001165667">
    <property type="component" value="Unassembled WGS sequence"/>
</dbReference>
<sequence length="184" mass="19889">MGFTYRPVVRTRLMWTEIVLAGLIALATLGAFLTTVLPAGAYELAALPGYPPGTIVVSQRQRSLYLVVENGEALRYPVAVGKMGKQWRGVVTVDGKYVAPAWAPPPEVKRAEPWLPDYIPGGSPSNPMGARALTLSGDEYAIHGTNRPDSIGRAASFGCIRMHNRDIVDLFDRVAVGTPVVMLQ</sequence>
<name>A0AA41Z2S2_9HYPH</name>
<dbReference type="GO" id="GO:0008360">
    <property type="term" value="P:regulation of cell shape"/>
    <property type="evidence" value="ECO:0007669"/>
    <property type="project" value="UniProtKB-UniRule"/>
</dbReference>
<proteinExistence type="inferred from homology"/>
<evidence type="ECO:0000256" key="5">
    <source>
        <dbReference type="ARBA" id="ARBA00022801"/>
    </source>
</evidence>
<accession>A0AA41Z2S2</accession>
<keyword evidence="6 9" id="KW-0133">Cell shape</keyword>
<comment type="pathway">
    <text evidence="1 9">Cell wall biogenesis; peptidoglycan biosynthesis.</text>
</comment>
<dbReference type="PANTHER" id="PTHR30582:SF24">
    <property type="entry name" value="L,D-TRANSPEPTIDASE ERFK_SRFK-RELATED"/>
    <property type="match status" value="1"/>
</dbReference>
<comment type="similarity">
    <text evidence="2">Belongs to the YkuD family.</text>
</comment>
<keyword evidence="7 9" id="KW-0573">Peptidoglycan synthesis</keyword>
<evidence type="ECO:0000256" key="4">
    <source>
        <dbReference type="ARBA" id="ARBA00022679"/>
    </source>
</evidence>
<evidence type="ECO:0000259" key="10">
    <source>
        <dbReference type="PROSITE" id="PS52029"/>
    </source>
</evidence>
<dbReference type="Gene3D" id="2.40.440.10">
    <property type="entry name" value="L,D-transpeptidase catalytic domain-like"/>
    <property type="match status" value="1"/>
</dbReference>
<dbReference type="InterPro" id="IPR050979">
    <property type="entry name" value="LD-transpeptidase"/>
</dbReference>
<dbReference type="InterPro" id="IPR005490">
    <property type="entry name" value="LD_TPept_cat_dom"/>
</dbReference>
<gene>
    <name evidence="11" type="ORF">M8523_15670</name>
</gene>
<dbReference type="InterPro" id="IPR038063">
    <property type="entry name" value="Transpep_catalytic_dom"/>
</dbReference>
<evidence type="ECO:0000256" key="9">
    <source>
        <dbReference type="PROSITE-ProRule" id="PRU01373"/>
    </source>
</evidence>
<keyword evidence="5" id="KW-0378">Hydrolase</keyword>
<dbReference type="GO" id="GO:0018104">
    <property type="term" value="P:peptidoglycan-protein cross-linking"/>
    <property type="evidence" value="ECO:0007669"/>
    <property type="project" value="TreeGrafter"/>
</dbReference>
<dbReference type="GO" id="GO:0005576">
    <property type="term" value="C:extracellular region"/>
    <property type="evidence" value="ECO:0007669"/>
    <property type="project" value="TreeGrafter"/>
</dbReference>
<dbReference type="Pfam" id="PF03734">
    <property type="entry name" value="YkuD"/>
    <property type="match status" value="1"/>
</dbReference>
<dbReference type="EMBL" id="JAMOIM010000010">
    <property type="protein sequence ID" value="MCW6509458.1"/>
    <property type="molecule type" value="Genomic_DNA"/>
</dbReference>
<feature type="active site" description="Nucleophile" evidence="9">
    <location>
        <position position="159"/>
    </location>
</feature>
<keyword evidence="3" id="KW-0328">Glycosyltransferase</keyword>
<feature type="active site" description="Proton donor/acceptor" evidence="9">
    <location>
        <position position="143"/>
    </location>
</feature>
<evidence type="ECO:0000313" key="12">
    <source>
        <dbReference type="Proteomes" id="UP001165667"/>
    </source>
</evidence>